<comment type="cofactor">
    <cofactor evidence="1">
        <name>Zn(2+)</name>
        <dbReference type="ChEBI" id="CHEBI:29105"/>
    </cofactor>
</comment>
<keyword evidence="9" id="KW-0547">Nucleotide-binding</keyword>
<dbReference type="GO" id="GO:0002161">
    <property type="term" value="F:aminoacyl-tRNA deacylase activity"/>
    <property type="evidence" value="ECO:0007669"/>
    <property type="project" value="InterPro"/>
</dbReference>
<keyword evidence="7 17" id="KW-0436">Ligase</keyword>
<organism evidence="17 18">
    <name type="scientific">Eiseniibacteriota bacterium</name>
    <dbReference type="NCBI Taxonomy" id="2212470"/>
    <lineage>
        <taxon>Bacteria</taxon>
        <taxon>Candidatus Eiseniibacteriota</taxon>
    </lineage>
</organism>
<keyword evidence="13" id="KW-0030">Aminoacyl-tRNA synthetase</keyword>
<dbReference type="GO" id="GO:0005737">
    <property type="term" value="C:cytoplasm"/>
    <property type="evidence" value="ECO:0007669"/>
    <property type="project" value="UniProtKB-SubCell"/>
</dbReference>
<dbReference type="Gene3D" id="3.90.740.10">
    <property type="entry name" value="Valyl/Leucyl/Isoleucyl-tRNA synthetase, editing domain"/>
    <property type="match status" value="1"/>
</dbReference>
<dbReference type="InterPro" id="IPR002301">
    <property type="entry name" value="Ile-tRNA-ligase"/>
</dbReference>
<evidence type="ECO:0000259" key="16">
    <source>
        <dbReference type="Pfam" id="PF00133"/>
    </source>
</evidence>
<keyword evidence="6" id="KW-0963">Cytoplasm</keyword>
<evidence type="ECO:0000256" key="12">
    <source>
        <dbReference type="ARBA" id="ARBA00022917"/>
    </source>
</evidence>
<keyword evidence="10" id="KW-0862">Zinc</keyword>
<evidence type="ECO:0000256" key="15">
    <source>
        <dbReference type="ARBA" id="ARBA00048359"/>
    </source>
</evidence>
<dbReference type="SUPFAM" id="SSF50677">
    <property type="entry name" value="ValRS/IleRS/LeuRS editing domain"/>
    <property type="match status" value="1"/>
</dbReference>
<keyword evidence="11" id="KW-0067">ATP-binding</keyword>
<evidence type="ECO:0000256" key="6">
    <source>
        <dbReference type="ARBA" id="ARBA00022490"/>
    </source>
</evidence>
<evidence type="ECO:0000256" key="1">
    <source>
        <dbReference type="ARBA" id="ARBA00001947"/>
    </source>
</evidence>
<accession>A0A7Y2EDP2</accession>
<dbReference type="Pfam" id="PF00133">
    <property type="entry name" value="tRNA-synt_1"/>
    <property type="match status" value="1"/>
</dbReference>
<dbReference type="Proteomes" id="UP000547674">
    <property type="component" value="Unassembled WGS sequence"/>
</dbReference>
<evidence type="ECO:0000256" key="2">
    <source>
        <dbReference type="ARBA" id="ARBA00004496"/>
    </source>
</evidence>
<dbReference type="GO" id="GO:0006428">
    <property type="term" value="P:isoleucyl-tRNA aminoacylation"/>
    <property type="evidence" value="ECO:0007669"/>
    <property type="project" value="InterPro"/>
</dbReference>
<comment type="subunit">
    <text evidence="4">Monomer.</text>
</comment>
<proteinExistence type="inferred from homology"/>
<dbReference type="EC" id="6.1.1.5" evidence="5"/>
<evidence type="ECO:0000256" key="3">
    <source>
        <dbReference type="ARBA" id="ARBA00007078"/>
    </source>
</evidence>
<dbReference type="PANTHER" id="PTHR42780:SF1">
    <property type="entry name" value="ISOLEUCINE--TRNA LIGASE, CYTOPLASMIC"/>
    <property type="match status" value="1"/>
</dbReference>
<evidence type="ECO:0000256" key="9">
    <source>
        <dbReference type="ARBA" id="ARBA00022741"/>
    </source>
</evidence>
<dbReference type="AlphaFoldDB" id="A0A7Y2EDP2"/>
<reference evidence="17 18" key="1">
    <citation type="submission" date="2020-03" db="EMBL/GenBank/DDBJ databases">
        <title>Metabolic flexibility allows generalist bacteria to become dominant in a frequently disturbed ecosystem.</title>
        <authorList>
            <person name="Chen Y.-J."/>
            <person name="Leung P.M."/>
            <person name="Bay S.K."/>
            <person name="Hugenholtz P."/>
            <person name="Kessler A.J."/>
            <person name="Shelley G."/>
            <person name="Waite D.W."/>
            <person name="Cook P.L."/>
            <person name="Greening C."/>
        </authorList>
    </citation>
    <scope>NUCLEOTIDE SEQUENCE [LARGE SCALE GENOMIC DNA]</scope>
    <source>
        <strain evidence="17">SS_bin_28</strain>
    </source>
</reference>
<evidence type="ECO:0000256" key="4">
    <source>
        <dbReference type="ARBA" id="ARBA00011245"/>
    </source>
</evidence>
<comment type="caution">
    <text evidence="17">The sequence shown here is derived from an EMBL/GenBank/DDBJ whole genome shotgun (WGS) entry which is preliminary data.</text>
</comment>
<dbReference type="PRINTS" id="PR00984">
    <property type="entry name" value="TRNASYNTHILE"/>
</dbReference>
<dbReference type="EMBL" id="JABDJR010000610">
    <property type="protein sequence ID" value="NNF08085.1"/>
    <property type="molecule type" value="Genomic_DNA"/>
</dbReference>
<dbReference type="Gene3D" id="3.40.50.620">
    <property type="entry name" value="HUPs"/>
    <property type="match status" value="1"/>
</dbReference>
<protein>
    <recommendedName>
        <fullName evidence="5">isoleucine--tRNA ligase</fullName>
        <ecNumber evidence="5">6.1.1.5</ecNumber>
    </recommendedName>
</protein>
<keyword evidence="8" id="KW-0479">Metal-binding</keyword>
<dbReference type="GO" id="GO:0046872">
    <property type="term" value="F:metal ion binding"/>
    <property type="evidence" value="ECO:0007669"/>
    <property type="project" value="UniProtKB-KW"/>
</dbReference>
<evidence type="ECO:0000256" key="7">
    <source>
        <dbReference type="ARBA" id="ARBA00022598"/>
    </source>
</evidence>
<dbReference type="PANTHER" id="PTHR42780">
    <property type="entry name" value="SOLEUCYL-TRNA SYNTHETASE"/>
    <property type="match status" value="1"/>
</dbReference>
<feature type="non-terminal residue" evidence="17">
    <location>
        <position position="344"/>
    </location>
</feature>
<evidence type="ECO:0000256" key="8">
    <source>
        <dbReference type="ARBA" id="ARBA00022723"/>
    </source>
</evidence>
<sequence length="344" mass="39091">MATKTDQRFPKFDTGIHQAAGEETILKFWAEKNIFERTTSERPEAESFVFYEGPPTTNGRPGVHHVLSRTVKDLVCRFWTMQGYRVNRKGGWDTHGLPVEIEVEKQLGISGKPEIEKYGVAEFNARCRSSVFKYREEWNKITERIGFWLDLENPYITLENDYIETVWYLLKRFWDKGLVYAGFKVLPYCPRCGTALSDHEVSQGYKEVTEPSIYAKFKVKGQEDTFILAWTTTPWTLPGNVALAVGDDIDYVKVKQENEFYYLAKARVEILEGEYEVVETVKGRDLVGIEYEPLLAGLDIAALTGQKAYFVAAADFVTTEDGTGVVHTAVMYGADDYALGETLG</sequence>
<feature type="domain" description="Aminoacyl-tRNA synthetase class Ia" evidence="16">
    <location>
        <begin position="25"/>
        <end position="217"/>
    </location>
</feature>
<comment type="function">
    <text evidence="14">Catalyzes the attachment of isoleucine to tRNA(Ile). As IleRS can inadvertently accommodate and process structurally similar amino acids such as valine, to avoid such errors it has two additional distinct tRNA(Ile)-dependent editing activities. One activity is designated as 'pretransfer' editing and involves the hydrolysis of activated Val-AMP. The other activity is designated 'posttransfer' editing and involves deacylation of mischarged Val-tRNA(Ile).</text>
</comment>
<evidence type="ECO:0000256" key="11">
    <source>
        <dbReference type="ARBA" id="ARBA00022840"/>
    </source>
</evidence>
<comment type="catalytic activity">
    <reaction evidence="15">
        <text>tRNA(Ile) + L-isoleucine + ATP = L-isoleucyl-tRNA(Ile) + AMP + diphosphate</text>
        <dbReference type="Rhea" id="RHEA:11060"/>
        <dbReference type="Rhea" id="RHEA-COMP:9666"/>
        <dbReference type="Rhea" id="RHEA-COMP:9695"/>
        <dbReference type="ChEBI" id="CHEBI:30616"/>
        <dbReference type="ChEBI" id="CHEBI:33019"/>
        <dbReference type="ChEBI" id="CHEBI:58045"/>
        <dbReference type="ChEBI" id="CHEBI:78442"/>
        <dbReference type="ChEBI" id="CHEBI:78528"/>
        <dbReference type="ChEBI" id="CHEBI:456215"/>
        <dbReference type="EC" id="6.1.1.5"/>
    </reaction>
</comment>
<evidence type="ECO:0000256" key="5">
    <source>
        <dbReference type="ARBA" id="ARBA00013165"/>
    </source>
</evidence>
<dbReference type="InterPro" id="IPR014729">
    <property type="entry name" value="Rossmann-like_a/b/a_fold"/>
</dbReference>
<evidence type="ECO:0000313" key="17">
    <source>
        <dbReference type="EMBL" id="NNF08085.1"/>
    </source>
</evidence>
<evidence type="ECO:0000256" key="13">
    <source>
        <dbReference type="ARBA" id="ARBA00023146"/>
    </source>
</evidence>
<comment type="similarity">
    <text evidence="3">Belongs to the class-I aminoacyl-tRNA synthetase family. IleS type 2 subfamily.</text>
</comment>
<dbReference type="SUPFAM" id="SSF52374">
    <property type="entry name" value="Nucleotidylyl transferase"/>
    <property type="match status" value="1"/>
</dbReference>
<evidence type="ECO:0000256" key="10">
    <source>
        <dbReference type="ARBA" id="ARBA00022833"/>
    </source>
</evidence>
<gene>
    <name evidence="17" type="ORF">HKN21_15080</name>
</gene>
<name>A0A7Y2EDP2_UNCEI</name>
<comment type="subcellular location">
    <subcellularLocation>
        <location evidence="2">Cytoplasm</location>
    </subcellularLocation>
</comment>
<dbReference type="FunFam" id="3.40.50.620:FF:000063">
    <property type="entry name" value="Isoleucine--tRNA ligase"/>
    <property type="match status" value="1"/>
</dbReference>
<dbReference type="InterPro" id="IPR002300">
    <property type="entry name" value="aa-tRNA-synth_Ia"/>
</dbReference>
<evidence type="ECO:0000256" key="14">
    <source>
        <dbReference type="ARBA" id="ARBA00025217"/>
    </source>
</evidence>
<dbReference type="GO" id="GO:0004822">
    <property type="term" value="F:isoleucine-tRNA ligase activity"/>
    <property type="evidence" value="ECO:0007669"/>
    <property type="project" value="UniProtKB-EC"/>
</dbReference>
<dbReference type="InterPro" id="IPR009008">
    <property type="entry name" value="Val/Leu/Ile-tRNA-synth_edit"/>
</dbReference>
<evidence type="ECO:0000313" key="18">
    <source>
        <dbReference type="Proteomes" id="UP000547674"/>
    </source>
</evidence>
<dbReference type="GO" id="GO:0005524">
    <property type="term" value="F:ATP binding"/>
    <property type="evidence" value="ECO:0007669"/>
    <property type="project" value="UniProtKB-KW"/>
</dbReference>
<keyword evidence="12" id="KW-0648">Protein biosynthesis</keyword>
<dbReference type="InterPro" id="IPR023586">
    <property type="entry name" value="Ile-tRNA-ligase_type2"/>
</dbReference>